<sequence>MSFFGSIKKRLSKAAHAATEQIFSNGFQNCQDLLKTNKLSIKLNIDYETLNARNQQLARQGRFVNIPFLIRDEKRQKITLLNAAAEAENGISISTKNGNLIMYVRPPNNTENCLGKLMNPTPATLFKIMKQSNSHEFLVQSTFSTIPILKIERLNNFMGKLITVVGADCAYCFKRMDNTILGYIRPKLCRSSNTLIIKFDRTNTTDVQIRAIILGIASLFVITEAYPEIGQMLSKTLKMHHS</sequence>
<evidence type="ECO:0000313" key="2">
    <source>
        <dbReference type="WBParaSite" id="PS1159_v2.g3121.t1"/>
    </source>
</evidence>
<dbReference type="Proteomes" id="UP000887580">
    <property type="component" value="Unplaced"/>
</dbReference>
<organism evidence="1 2">
    <name type="scientific">Panagrolaimus sp. PS1159</name>
    <dbReference type="NCBI Taxonomy" id="55785"/>
    <lineage>
        <taxon>Eukaryota</taxon>
        <taxon>Metazoa</taxon>
        <taxon>Ecdysozoa</taxon>
        <taxon>Nematoda</taxon>
        <taxon>Chromadorea</taxon>
        <taxon>Rhabditida</taxon>
        <taxon>Tylenchina</taxon>
        <taxon>Panagrolaimomorpha</taxon>
        <taxon>Panagrolaimoidea</taxon>
        <taxon>Panagrolaimidae</taxon>
        <taxon>Panagrolaimus</taxon>
    </lineage>
</organism>
<accession>A0AC35G9Y9</accession>
<evidence type="ECO:0000313" key="1">
    <source>
        <dbReference type="Proteomes" id="UP000887580"/>
    </source>
</evidence>
<proteinExistence type="predicted"/>
<dbReference type="WBParaSite" id="PS1159_v2.g3121.t1">
    <property type="protein sequence ID" value="PS1159_v2.g3121.t1"/>
    <property type="gene ID" value="PS1159_v2.g3121"/>
</dbReference>
<protein>
    <submittedName>
        <fullName evidence="2">Uncharacterized protein</fullName>
    </submittedName>
</protein>
<name>A0AC35G9Y9_9BILA</name>
<reference evidence="2" key="1">
    <citation type="submission" date="2022-11" db="UniProtKB">
        <authorList>
            <consortium name="WormBaseParasite"/>
        </authorList>
    </citation>
    <scope>IDENTIFICATION</scope>
</reference>